<dbReference type="EMBL" id="CP003614">
    <property type="protein sequence ID" value="AFZ08264.1"/>
    <property type="molecule type" value="Genomic_DNA"/>
</dbReference>
<organism evidence="2 3">
    <name type="scientific">Phormidium nigroviride PCC 7112</name>
    <dbReference type="NCBI Taxonomy" id="179408"/>
    <lineage>
        <taxon>Bacteria</taxon>
        <taxon>Bacillati</taxon>
        <taxon>Cyanobacteriota</taxon>
        <taxon>Cyanophyceae</taxon>
        <taxon>Oscillatoriophycideae</taxon>
        <taxon>Oscillatoriales</taxon>
        <taxon>Oscillatoriaceae</taxon>
        <taxon>Phormidium</taxon>
    </lineage>
</organism>
<dbReference type="Pfam" id="PF16734">
    <property type="entry name" value="Pilin_GH"/>
    <property type="match status" value="1"/>
</dbReference>
<dbReference type="SUPFAM" id="SSF54523">
    <property type="entry name" value="Pili subunits"/>
    <property type="match status" value="1"/>
</dbReference>
<feature type="transmembrane region" description="Helical" evidence="1">
    <location>
        <begin position="12"/>
        <end position="38"/>
    </location>
</feature>
<dbReference type="AlphaFoldDB" id="K9VL56"/>
<accession>K9VL56</accession>
<keyword evidence="1" id="KW-1133">Transmembrane helix</keyword>
<reference evidence="2 3" key="1">
    <citation type="submission" date="2012-05" db="EMBL/GenBank/DDBJ databases">
        <title>Finished chromosome of genome of Oscillatoria sp. PCC 7112.</title>
        <authorList>
            <consortium name="US DOE Joint Genome Institute"/>
            <person name="Gugger M."/>
            <person name="Coursin T."/>
            <person name="Rippka R."/>
            <person name="Tandeau De Marsac N."/>
            <person name="Huntemann M."/>
            <person name="Wei C.-L."/>
            <person name="Han J."/>
            <person name="Detter J.C."/>
            <person name="Han C."/>
            <person name="Tapia R."/>
            <person name="Davenport K."/>
            <person name="Daligault H."/>
            <person name="Erkkila T."/>
            <person name="Gu W."/>
            <person name="Munk A.C.C."/>
            <person name="Teshima H."/>
            <person name="Xu Y."/>
            <person name="Chain P."/>
            <person name="Chen A."/>
            <person name="Krypides N."/>
            <person name="Mavromatis K."/>
            <person name="Markowitz V."/>
            <person name="Szeto E."/>
            <person name="Ivanova N."/>
            <person name="Mikhailova N."/>
            <person name="Ovchinnikova G."/>
            <person name="Pagani I."/>
            <person name="Pati A."/>
            <person name="Goodwin L."/>
            <person name="Peters L."/>
            <person name="Pitluck S."/>
            <person name="Woyke T."/>
            <person name="Kerfeld C."/>
        </authorList>
    </citation>
    <scope>NUCLEOTIDE SEQUENCE [LARGE SCALE GENOMIC DNA]</scope>
    <source>
        <strain evidence="2 3">PCC 7112</strain>
    </source>
</reference>
<sequence>MTNNQESIVRNAACRGCGCLLLITGIGVLNGIALPFYLNNTNRSQQSEAQQYVSSMNKAQQAYFAKKRLFSSSVNALELGIKTETTNYKYSVRATKQTAFNYGVSKQPQLKSSVGGVFLVPVKKIEPNAAKEGIITTISIFCQADSPGTIKPAEPTYENGKIACGKGTRQVTK</sequence>
<name>K9VL56_9CYAN</name>
<evidence type="ECO:0000313" key="2">
    <source>
        <dbReference type="EMBL" id="AFZ08264.1"/>
    </source>
</evidence>
<evidence type="ECO:0008006" key="4">
    <source>
        <dbReference type="Google" id="ProtNLM"/>
    </source>
</evidence>
<dbReference type="KEGG" id="oni:Osc7112_3927"/>
<dbReference type="InterPro" id="IPR031975">
    <property type="entry name" value="Pilin_GH"/>
</dbReference>
<keyword evidence="1" id="KW-0472">Membrane</keyword>
<dbReference type="HOGENOM" id="CLU_091705_5_1_3"/>
<protein>
    <recommendedName>
        <fullName evidence="4">General secretion pathway protein H</fullName>
    </recommendedName>
</protein>
<keyword evidence="1" id="KW-0812">Transmembrane</keyword>
<proteinExistence type="predicted"/>
<evidence type="ECO:0000313" key="3">
    <source>
        <dbReference type="Proteomes" id="UP000010478"/>
    </source>
</evidence>
<keyword evidence="3" id="KW-1185">Reference proteome</keyword>
<dbReference type="eggNOG" id="COG4969">
    <property type="taxonomic scope" value="Bacteria"/>
</dbReference>
<dbReference type="Proteomes" id="UP000010478">
    <property type="component" value="Chromosome"/>
</dbReference>
<gene>
    <name evidence="2" type="ORF">Osc7112_3927</name>
</gene>
<dbReference type="InterPro" id="IPR045584">
    <property type="entry name" value="Pilin-like"/>
</dbReference>
<evidence type="ECO:0000256" key="1">
    <source>
        <dbReference type="SAM" id="Phobius"/>
    </source>
</evidence>
<dbReference type="STRING" id="179408.Osc7112_3927"/>
<dbReference type="OrthoDB" id="455043at2"/>
<dbReference type="RefSeq" id="WP_015177515.1">
    <property type="nucleotide sequence ID" value="NC_019729.1"/>
</dbReference>
<dbReference type="Gene3D" id="3.30.700.10">
    <property type="entry name" value="Glycoprotein, Type 4 Pilin"/>
    <property type="match status" value="1"/>
</dbReference>